<protein>
    <submittedName>
        <fullName evidence="2">Uncharacterized protein</fullName>
    </submittedName>
</protein>
<dbReference type="RefSeq" id="XP_003708871.1">
    <property type="nucleotide sequence ID" value="XM_003708823.1"/>
</dbReference>
<name>G4MNP3_PYRO7</name>
<dbReference type="Proteomes" id="UP000009058">
    <property type="component" value="Chromosome 1"/>
</dbReference>
<organism evidence="2 3">
    <name type="scientific">Pyricularia oryzae (strain 70-15 / ATCC MYA-4617 / FGSC 8958)</name>
    <name type="common">Rice blast fungus</name>
    <name type="synonym">Magnaporthe oryzae</name>
    <dbReference type="NCBI Taxonomy" id="242507"/>
    <lineage>
        <taxon>Eukaryota</taxon>
        <taxon>Fungi</taxon>
        <taxon>Dikarya</taxon>
        <taxon>Ascomycota</taxon>
        <taxon>Pezizomycotina</taxon>
        <taxon>Sordariomycetes</taxon>
        <taxon>Sordariomycetidae</taxon>
        <taxon>Magnaporthales</taxon>
        <taxon>Pyriculariaceae</taxon>
        <taxon>Pyricularia</taxon>
    </lineage>
</organism>
<dbReference type="VEuPathDB" id="FungiDB:MGG_02102"/>
<accession>G4MNP3</accession>
<sequence>MQQIKKFYAEAEAEAQAEAEAEPEINPDPLEDIDMAEPELVSFLERSDQKPMLVFLPGMNNIDQIMRTNIGTLHIERPVITRFLERALAHGGPSPRTHGQLCGQGV</sequence>
<dbReference type="GeneID" id="2681193"/>
<evidence type="ECO:0000256" key="1">
    <source>
        <dbReference type="SAM" id="MobiDB-lite"/>
    </source>
</evidence>
<dbReference type="EMBL" id="CM001231">
    <property type="protein sequence ID" value="EHA56259.1"/>
    <property type="molecule type" value="Genomic_DNA"/>
</dbReference>
<evidence type="ECO:0000313" key="2">
    <source>
        <dbReference type="EMBL" id="EHA56259.1"/>
    </source>
</evidence>
<dbReference type="HOGENOM" id="CLU_2223757_0_0_1"/>
<dbReference type="OrthoDB" id="2548233at2759"/>
<dbReference type="KEGG" id="mgr:MGG_02102"/>
<keyword evidence="3" id="KW-1185">Reference proteome</keyword>
<reference key="2">
    <citation type="submission" date="2011-05" db="EMBL/GenBank/DDBJ databases">
        <title>The Genome Sequence of Magnaporthe oryzae 70-15.</title>
        <authorList>
            <consortium name="The Broad Institute Genome Sequencing Platform"/>
            <person name="Ma L.-J."/>
            <person name="Dead R."/>
            <person name="Young S.K."/>
            <person name="Zeng Q."/>
            <person name="Gargeya S."/>
            <person name="Fitzgerald M."/>
            <person name="Haas B."/>
            <person name="Abouelleil A."/>
            <person name="Alvarado L."/>
            <person name="Arachchi H.M."/>
            <person name="Berlin A."/>
            <person name="Brown A."/>
            <person name="Chapman S.B."/>
            <person name="Chen Z."/>
            <person name="Dunbar C."/>
            <person name="Freedman E."/>
            <person name="Gearin G."/>
            <person name="Gellesch M."/>
            <person name="Goldberg J."/>
            <person name="Griggs A."/>
            <person name="Gujja S."/>
            <person name="Heiman D."/>
            <person name="Howarth C."/>
            <person name="Larson L."/>
            <person name="Lui A."/>
            <person name="MacDonald P.J.P."/>
            <person name="Mehta T."/>
            <person name="Montmayeur A."/>
            <person name="Murphy C."/>
            <person name="Neiman D."/>
            <person name="Pearson M."/>
            <person name="Priest M."/>
            <person name="Roberts A."/>
            <person name="Saif S."/>
            <person name="Shea T."/>
            <person name="Shenoy N."/>
            <person name="Sisk P."/>
            <person name="Stolte C."/>
            <person name="Sykes S."/>
            <person name="Yandava C."/>
            <person name="Wortman J."/>
            <person name="Nusbaum C."/>
            <person name="Birren B."/>
        </authorList>
    </citation>
    <scope>NUCLEOTIDE SEQUENCE</scope>
    <source>
        <strain>70-15</strain>
    </source>
</reference>
<reference evidence="2 3" key="1">
    <citation type="journal article" date="2005" name="Nature">
        <title>The genome sequence of the rice blast fungus Magnaporthe grisea.</title>
        <authorList>
            <person name="Dean R.A."/>
            <person name="Talbot N.J."/>
            <person name="Ebbole D.J."/>
            <person name="Farman M.L."/>
            <person name="Mitchell T.K."/>
            <person name="Orbach M.J."/>
            <person name="Thon M."/>
            <person name="Kulkarni R."/>
            <person name="Xu J.R."/>
            <person name="Pan H."/>
            <person name="Read N.D."/>
            <person name="Lee Y.H."/>
            <person name="Carbone I."/>
            <person name="Brown D."/>
            <person name="Oh Y.Y."/>
            <person name="Donofrio N."/>
            <person name="Jeong J.S."/>
            <person name="Soanes D.M."/>
            <person name="Djonovic S."/>
            <person name="Kolomiets E."/>
            <person name="Rehmeyer C."/>
            <person name="Li W."/>
            <person name="Harding M."/>
            <person name="Kim S."/>
            <person name="Lebrun M.H."/>
            <person name="Bohnert H."/>
            <person name="Coughlan S."/>
            <person name="Butler J."/>
            <person name="Calvo S."/>
            <person name="Ma L.J."/>
            <person name="Nicol R."/>
            <person name="Purcell S."/>
            <person name="Nusbaum C."/>
            <person name="Galagan J.E."/>
            <person name="Birren B.W."/>
        </authorList>
    </citation>
    <scope>NUCLEOTIDE SEQUENCE [LARGE SCALE GENOMIC DNA]</scope>
    <source>
        <strain evidence="3">70-15 / ATCC MYA-4617 / FGSC 8958</strain>
    </source>
</reference>
<dbReference type="AlphaFoldDB" id="G4MNP3"/>
<feature type="region of interest" description="Disordered" evidence="1">
    <location>
        <begin position="11"/>
        <end position="31"/>
    </location>
</feature>
<proteinExistence type="predicted"/>
<evidence type="ECO:0000313" key="3">
    <source>
        <dbReference type="Proteomes" id="UP000009058"/>
    </source>
</evidence>
<gene>
    <name evidence="2" type="ORF">MGG_02102</name>
</gene>
<dbReference type="InParanoid" id="G4MNP3"/>